<feature type="transmembrane region" description="Helical" evidence="1">
    <location>
        <begin position="439"/>
        <end position="458"/>
    </location>
</feature>
<keyword evidence="4" id="KW-1185">Reference proteome</keyword>
<evidence type="ECO:0000313" key="4">
    <source>
        <dbReference type="Proteomes" id="UP000184694"/>
    </source>
</evidence>
<feature type="transmembrane region" description="Helical" evidence="1">
    <location>
        <begin position="207"/>
        <end position="233"/>
    </location>
</feature>
<evidence type="ECO:0000256" key="1">
    <source>
        <dbReference type="SAM" id="Phobius"/>
    </source>
</evidence>
<feature type="transmembrane region" description="Helical" evidence="1">
    <location>
        <begin position="326"/>
        <end position="346"/>
    </location>
</feature>
<dbReference type="PROSITE" id="PS51379">
    <property type="entry name" value="4FE4S_FER_2"/>
    <property type="match status" value="1"/>
</dbReference>
<organism evidence="3 4">
    <name type="scientific">Halodesulfovibrio marinisediminis DSM 17456</name>
    <dbReference type="NCBI Taxonomy" id="1121457"/>
    <lineage>
        <taxon>Bacteria</taxon>
        <taxon>Pseudomonadati</taxon>
        <taxon>Thermodesulfobacteriota</taxon>
        <taxon>Desulfovibrionia</taxon>
        <taxon>Desulfovibrionales</taxon>
        <taxon>Desulfovibrionaceae</taxon>
        <taxon>Halodesulfovibrio</taxon>
    </lineage>
</organism>
<dbReference type="EMBL" id="FSRG01000006">
    <property type="protein sequence ID" value="SIO30384.1"/>
    <property type="molecule type" value="Genomic_DNA"/>
</dbReference>
<reference evidence="4" key="1">
    <citation type="submission" date="2016-11" db="EMBL/GenBank/DDBJ databases">
        <authorList>
            <person name="Varghese N."/>
            <person name="Submissions S."/>
        </authorList>
    </citation>
    <scope>NUCLEOTIDE SEQUENCE [LARGE SCALE GENOMIC DNA]</scope>
    <source>
        <strain evidence="4">DSM 17456</strain>
    </source>
</reference>
<keyword evidence="1" id="KW-0812">Transmembrane</keyword>
<name>A0A1N6IEB2_9BACT</name>
<feature type="transmembrane region" description="Helical" evidence="1">
    <location>
        <begin position="175"/>
        <end position="195"/>
    </location>
</feature>
<feature type="transmembrane region" description="Helical" evidence="1">
    <location>
        <begin position="102"/>
        <end position="123"/>
    </location>
</feature>
<dbReference type="Gene3D" id="3.30.70.20">
    <property type="match status" value="1"/>
</dbReference>
<dbReference type="Pfam" id="PF12801">
    <property type="entry name" value="Fer4_5"/>
    <property type="match status" value="2"/>
</dbReference>
<dbReference type="RefSeq" id="WP_084539484.1">
    <property type="nucleotide sequence ID" value="NZ_FSRG01000006.1"/>
</dbReference>
<gene>
    <name evidence="3" type="ORF">SAMN02745161_2670</name>
</gene>
<keyword evidence="1" id="KW-0472">Membrane</keyword>
<sequence length="460" mass="49665">MTKLQKMCDSAADASSEASSVSPMRAGWLTVPIVGLLVLAAHFLRFGDMWLAVAIVATAGLCLTRLGWARLVCSVALFVGSFLWVKTGIDFVQIRMAVGQPWMRLAVIMASICAFSLLGAWLLSTEKAAARFYKGSAIAISQAAVFVLTCGGLWLCRIMPKNMTLLLADRFLPGSGAVEIFGIAVYAAWLCGLLLNKKTQRKARSYAWAFFSFVFFGQLALGLLGFMVFLMTGSLHLPVPALIVAGPLFRGSGFFMLILFTVSVLLVGPAWCSHLCYIGAWDDRMGRVRKGKTGCLPVWAPRLRIVLAVIVFATALGMGLSGVSVIVAVWLAAILGLIGVASMLCLSRRMKMMVHCSAFCPLGVMSNLLGKISPWRLRFSDACTKCNACASVCRYNAITPERLELGKPAFSCSLCRDCTAVCRHGAAEVRFLGITSPKLTNLFVVLVTSLHAIFLGVARM</sequence>
<dbReference type="STRING" id="1121457.SAMN02745161_2670"/>
<dbReference type="AlphaFoldDB" id="A0A1N6IEB2"/>
<evidence type="ECO:0000313" key="3">
    <source>
        <dbReference type="EMBL" id="SIO30384.1"/>
    </source>
</evidence>
<feature type="transmembrane region" description="Helical" evidence="1">
    <location>
        <begin position="301"/>
        <end position="320"/>
    </location>
</feature>
<protein>
    <submittedName>
        <fullName evidence="3">4Fe-4S binding domain-containing protein</fullName>
    </submittedName>
</protein>
<feature type="transmembrane region" description="Helical" evidence="1">
    <location>
        <begin position="135"/>
        <end position="155"/>
    </location>
</feature>
<feature type="transmembrane region" description="Helical" evidence="1">
    <location>
        <begin position="253"/>
        <end position="280"/>
    </location>
</feature>
<dbReference type="Pfam" id="PF00037">
    <property type="entry name" value="Fer4"/>
    <property type="match status" value="1"/>
</dbReference>
<dbReference type="Proteomes" id="UP000184694">
    <property type="component" value="Unassembled WGS sequence"/>
</dbReference>
<feature type="transmembrane region" description="Helical" evidence="1">
    <location>
        <begin position="26"/>
        <end position="44"/>
    </location>
</feature>
<keyword evidence="1" id="KW-1133">Transmembrane helix</keyword>
<evidence type="ECO:0000259" key="2">
    <source>
        <dbReference type="PROSITE" id="PS51379"/>
    </source>
</evidence>
<proteinExistence type="predicted"/>
<accession>A0A1N6IEB2</accession>
<dbReference type="OrthoDB" id="9784262at2"/>
<dbReference type="InterPro" id="IPR017896">
    <property type="entry name" value="4Fe4S_Fe-S-bd"/>
</dbReference>
<dbReference type="SUPFAM" id="SSF54862">
    <property type="entry name" value="4Fe-4S ferredoxins"/>
    <property type="match status" value="1"/>
</dbReference>
<feature type="domain" description="4Fe-4S ferredoxin-type" evidence="2">
    <location>
        <begin position="375"/>
        <end position="403"/>
    </location>
</feature>